<dbReference type="AlphaFoldDB" id="A0A917W7U7"/>
<proteinExistence type="predicted"/>
<organism evidence="2 3">
    <name type="scientific">Microlunatus endophyticus</name>
    <dbReference type="NCBI Taxonomy" id="1716077"/>
    <lineage>
        <taxon>Bacteria</taxon>
        <taxon>Bacillati</taxon>
        <taxon>Actinomycetota</taxon>
        <taxon>Actinomycetes</taxon>
        <taxon>Propionibacteriales</taxon>
        <taxon>Propionibacteriaceae</taxon>
        <taxon>Microlunatus</taxon>
    </lineage>
</organism>
<comment type="caution">
    <text evidence="2">The sequence shown here is derived from an EMBL/GenBank/DDBJ whole genome shotgun (WGS) entry which is preliminary data.</text>
</comment>
<dbReference type="Proteomes" id="UP000613840">
    <property type="component" value="Unassembled WGS sequence"/>
</dbReference>
<sequence length="94" mass="10927">MARRDWETVGYQWMGQAACVEHPSLPWIGPDHDDWDHWADPITDVARMRQICDDCPVRAACETYVTQADVTAGFWAGRWRRDRRSMPHTGRRAA</sequence>
<accession>A0A917W7U7</accession>
<dbReference type="InterPro" id="IPR034768">
    <property type="entry name" value="4FE4S_WBL"/>
</dbReference>
<dbReference type="EMBL" id="BMMZ01000016">
    <property type="protein sequence ID" value="GGL80943.1"/>
    <property type="molecule type" value="Genomic_DNA"/>
</dbReference>
<feature type="domain" description="4Fe-4S Wbl-type" evidence="1">
    <location>
        <begin position="18"/>
        <end position="85"/>
    </location>
</feature>
<name>A0A917W7U7_9ACTN</name>
<evidence type="ECO:0000259" key="1">
    <source>
        <dbReference type="PROSITE" id="PS51674"/>
    </source>
</evidence>
<evidence type="ECO:0000313" key="3">
    <source>
        <dbReference type="Proteomes" id="UP000613840"/>
    </source>
</evidence>
<reference evidence="2" key="1">
    <citation type="journal article" date="2014" name="Int. J. Syst. Evol. Microbiol.">
        <title>Complete genome sequence of Corynebacterium casei LMG S-19264T (=DSM 44701T), isolated from a smear-ripened cheese.</title>
        <authorList>
            <consortium name="US DOE Joint Genome Institute (JGI-PGF)"/>
            <person name="Walter F."/>
            <person name="Albersmeier A."/>
            <person name="Kalinowski J."/>
            <person name="Ruckert C."/>
        </authorList>
    </citation>
    <scope>NUCLEOTIDE SEQUENCE</scope>
    <source>
        <strain evidence="2">CGMCC 4.7306</strain>
    </source>
</reference>
<dbReference type="Pfam" id="PF02467">
    <property type="entry name" value="Whib"/>
    <property type="match status" value="1"/>
</dbReference>
<keyword evidence="3" id="KW-1185">Reference proteome</keyword>
<reference evidence="2" key="2">
    <citation type="submission" date="2020-09" db="EMBL/GenBank/DDBJ databases">
        <authorList>
            <person name="Sun Q."/>
            <person name="Zhou Y."/>
        </authorList>
    </citation>
    <scope>NUCLEOTIDE SEQUENCE</scope>
    <source>
        <strain evidence="2">CGMCC 4.7306</strain>
    </source>
</reference>
<dbReference type="RefSeq" id="WP_188897912.1">
    <property type="nucleotide sequence ID" value="NZ_BMMZ01000016.1"/>
</dbReference>
<dbReference type="PROSITE" id="PS51674">
    <property type="entry name" value="4FE4S_WBL"/>
    <property type="match status" value="1"/>
</dbReference>
<protein>
    <recommendedName>
        <fullName evidence="1">4Fe-4S Wbl-type domain-containing protein</fullName>
    </recommendedName>
</protein>
<gene>
    <name evidence="2" type="ORF">GCM10011575_44080</name>
</gene>
<evidence type="ECO:0000313" key="2">
    <source>
        <dbReference type="EMBL" id="GGL80943.1"/>
    </source>
</evidence>